<accession>A0ABU4Z4K5</accession>
<evidence type="ECO:0000313" key="1">
    <source>
        <dbReference type="EMBL" id="MDX8492937.1"/>
    </source>
</evidence>
<reference evidence="1 2" key="1">
    <citation type="submission" date="2023-08" db="EMBL/GenBank/DDBJ databases">
        <title>Implementing the SeqCode for naming new Mesorhizobium species isolated from Vachellia karroo root nodules.</title>
        <authorList>
            <person name="Van Lill M."/>
        </authorList>
    </citation>
    <scope>NUCLEOTIDE SEQUENCE [LARGE SCALE GENOMIC DNA]</scope>
    <source>
        <strain evidence="1 2">VK22B</strain>
    </source>
</reference>
<name>A0ABU4Z4K5_9HYPH</name>
<evidence type="ECO:0000313" key="2">
    <source>
        <dbReference type="Proteomes" id="UP001271249"/>
    </source>
</evidence>
<keyword evidence="2" id="KW-1185">Reference proteome</keyword>
<comment type="caution">
    <text evidence="1">The sequence shown here is derived from an EMBL/GenBank/DDBJ whole genome shotgun (WGS) entry which is preliminary data.</text>
</comment>
<gene>
    <name evidence="1" type="ORF">RFN29_15265</name>
</gene>
<dbReference type="EMBL" id="JAVIJC010000014">
    <property type="protein sequence ID" value="MDX8492937.1"/>
    <property type="molecule type" value="Genomic_DNA"/>
</dbReference>
<protein>
    <submittedName>
        <fullName evidence="1">Uncharacterized protein</fullName>
    </submittedName>
</protein>
<dbReference type="RefSeq" id="WP_320226918.1">
    <property type="nucleotide sequence ID" value="NZ_JAVIJC010000014.1"/>
</dbReference>
<proteinExistence type="predicted"/>
<organism evidence="1 2">
    <name type="scientific">Mesorhizobium captivum</name>
    <dbReference type="NCBI Taxonomy" id="3072319"/>
    <lineage>
        <taxon>Bacteria</taxon>
        <taxon>Pseudomonadati</taxon>
        <taxon>Pseudomonadota</taxon>
        <taxon>Alphaproteobacteria</taxon>
        <taxon>Hyphomicrobiales</taxon>
        <taxon>Phyllobacteriaceae</taxon>
        <taxon>Mesorhizobium</taxon>
    </lineage>
</organism>
<sequence length="68" mass="7501">MITLKKYVAPNGLPGFRVLAGANQLGTIFHPDDYEWAGVAPDGTRFTARSKPKIIQRLRIHAARPGDK</sequence>
<dbReference type="Proteomes" id="UP001271249">
    <property type="component" value="Unassembled WGS sequence"/>
</dbReference>